<keyword evidence="4" id="KW-1185">Reference proteome</keyword>
<dbReference type="PANTHER" id="PTHR11909">
    <property type="entry name" value="CASEIN KINASE-RELATED"/>
    <property type="match status" value="1"/>
</dbReference>
<evidence type="ECO:0000256" key="1">
    <source>
        <dbReference type="PROSITE-ProRule" id="PRU10141"/>
    </source>
</evidence>
<dbReference type="SUPFAM" id="SSF56112">
    <property type="entry name" value="Protein kinase-like (PK-like)"/>
    <property type="match status" value="1"/>
</dbReference>
<dbReference type="GO" id="GO:0004672">
    <property type="term" value="F:protein kinase activity"/>
    <property type="evidence" value="ECO:0007669"/>
    <property type="project" value="InterPro"/>
</dbReference>
<dbReference type="STRING" id="2018661.A0A2A2JTR0"/>
<sequence>MRFPLSPVTRIVRLFVFNSSLRNFPISVSQPSLPLFHFLLFCSSPMSSSSSLPKPSISRDDSICGWKCLRKLGSGGFGSVWKVQNADGILAALKTEFIRKNETETLRIEASTLRRLQWSEHFCQLIDSFKTDYRDDKLNVLVMGLTGRSLSRMRRMMPRRYFSGSTAIRVSRQCLQAIRDLHSIGYLHRDVKGSNFAWSPESRKVIMLDLGFCRRYLDMDENGSISHRPPRGKAFFTGTSFYCSIYVHKKSEQGRRDDLIAWLYMTVEFFKGKLPWRSLSSDKDIEKAKLKTDSSLFDGMPREVYFINDHIRKLKRQDKPDYGRIFNYIDHVCFLSILSMTKEFIFEKLFMLHSGFLKRRHTLLKFTVL</sequence>
<reference evidence="3 4" key="1">
    <citation type="journal article" date="2017" name="Curr. Biol.">
        <title>Genome architecture and evolution of a unichromosomal asexual nematode.</title>
        <authorList>
            <person name="Fradin H."/>
            <person name="Zegar C."/>
            <person name="Gutwein M."/>
            <person name="Lucas J."/>
            <person name="Kovtun M."/>
            <person name="Corcoran D."/>
            <person name="Baugh L.R."/>
            <person name="Kiontke K."/>
            <person name="Gunsalus K."/>
            <person name="Fitch D.H."/>
            <person name="Piano F."/>
        </authorList>
    </citation>
    <scope>NUCLEOTIDE SEQUENCE [LARGE SCALE GENOMIC DNA]</scope>
    <source>
        <strain evidence="3">PF1309</strain>
    </source>
</reference>
<dbReference type="InterPro" id="IPR050235">
    <property type="entry name" value="CK1_Ser-Thr_kinase"/>
</dbReference>
<dbReference type="InterPro" id="IPR017441">
    <property type="entry name" value="Protein_kinase_ATP_BS"/>
</dbReference>
<gene>
    <name evidence="3" type="ORF">WR25_10568</name>
</gene>
<dbReference type="Gene3D" id="1.10.510.10">
    <property type="entry name" value="Transferase(Phosphotransferase) domain 1"/>
    <property type="match status" value="1"/>
</dbReference>
<evidence type="ECO:0000313" key="3">
    <source>
        <dbReference type="EMBL" id="PAV64962.1"/>
    </source>
</evidence>
<feature type="domain" description="Protein kinase" evidence="2">
    <location>
        <begin position="66"/>
        <end position="334"/>
    </location>
</feature>
<name>A0A2A2JTR0_9BILA</name>
<comment type="caution">
    <text evidence="3">The sequence shown here is derived from an EMBL/GenBank/DDBJ whole genome shotgun (WGS) entry which is preliminary data.</text>
</comment>
<dbReference type="SMART" id="SM00220">
    <property type="entry name" value="S_TKc"/>
    <property type="match status" value="1"/>
</dbReference>
<evidence type="ECO:0000313" key="4">
    <source>
        <dbReference type="Proteomes" id="UP000218231"/>
    </source>
</evidence>
<organism evidence="3 4">
    <name type="scientific">Diploscapter pachys</name>
    <dbReference type="NCBI Taxonomy" id="2018661"/>
    <lineage>
        <taxon>Eukaryota</taxon>
        <taxon>Metazoa</taxon>
        <taxon>Ecdysozoa</taxon>
        <taxon>Nematoda</taxon>
        <taxon>Chromadorea</taxon>
        <taxon>Rhabditida</taxon>
        <taxon>Rhabditina</taxon>
        <taxon>Rhabditomorpha</taxon>
        <taxon>Rhabditoidea</taxon>
        <taxon>Rhabditidae</taxon>
        <taxon>Diploscapter</taxon>
    </lineage>
</organism>
<keyword evidence="1" id="KW-0547">Nucleotide-binding</keyword>
<dbReference type="Pfam" id="PF00069">
    <property type="entry name" value="Pkinase"/>
    <property type="match status" value="1"/>
</dbReference>
<dbReference type="OrthoDB" id="5979581at2759"/>
<dbReference type="EMBL" id="LIAE01010233">
    <property type="protein sequence ID" value="PAV64962.1"/>
    <property type="molecule type" value="Genomic_DNA"/>
</dbReference>
<dbReference type="GO" id="GO:0005524">
    <property type="term" value="F:ATP binding"/>
    <property type="evidence" value="ECO:0007669"/>
    <property type="project" value="UniProtKB-UniRule"/>
</dbReference>
<dbReference type="AlphaFoldDB" id="A0A2A2JTR0"/>
<keyword evidence="1" id="KW-0067">ATP-binding</keyword>
<dbReference type="InterPro" id="IPR000719">
    <property type="entry name" value="Prot_kinase_dom"/>
</dbReference>
<feature type="binding site" evidence="1">
    <location>
        <position position="100"/>
    </location>
    <ligand>
        <name>ATP</name>
        <dbReference type="ChEBI" id="CHEBI:30616"/>
    </ligand>
</feature>
<evidence type="ECO:0000259" key="2">
    <source>
        <dbReference type="PROSITE" id="PS50011"/>
    </source>
</evidence>
<accession>A0A2A2JTR0</accession>
<dbReference type="Proteomes" id="UP000218231">
    <property type="component" value="Unassembled WGS sequence"/>
</dbReference>
<protein>
    <recommendedName>
        <fullName evidence="2">Protein kinase domain-containing protein</fullName>
    </recommendedName>
</protein>
<dbReference type="InterPro" id="IPR011009">
    <property type="entry name" value="Kinase-like_dom_sf"/>
</dbReference>
<proteinExistence type="predicted"/>
<dbReference type="PROSITE" id="PS50011">
    <property type="entry name" value="PROTEIN_KINASE_DOM"/>
    <property type="match status" value="1"/>
</dbReference>
<dbReference type="PROSITE" id="PS00107">
    <property type="entry name" value="PROTEIN_KINASE_ATP"/>
    <property type="match status" value="1"/>
</dbReference>